<evidence type="ECO:0000256" key="10">
    <source>
        <dbReference type="ARBA" id="ARBA00038367"/>
    </source>
</evidence>
<comment type="caution">
    <text evidence="14">The sequence shown here is derived from an EMBL/GenBank/DDBJ whole genome shotgun (WGS) entry which is preliminary data.</text>
</comment>
<dbReference type="Proteomes" id="UP000503840">
    <property type="component" value="Unassembled WGS sequence"/>
</dbReference>
<keyword evidence="12" id="KW-0670">Pyruvate</keyword>
<keyword evidence="7 12" id="KW-0573">Peptidoglycan synthesis</keyword>
<comment type="catalytic activity">
    <reaction evidence="11 12">
        <text>phosphoenolpyruvate + UDP-N-acetyl-alpha-D-glucosamine = UDP-N-acetyl-3-O-(1-carboxyvinyl)-alpha-D-glucosamine + phosphate</text>
        <dbReference type="Rhea" id="RHEA:18681"/>
        <dbReference type="ChEBI" id="CHEBI:43474"/>
        <dbReference type="ChEBI" id="CHEBI:57705"/>
        <dbReference type="ChEBI" id="CHEBI:58702"/>
        <dbReference type="ChEBI" id="CHEBI:68483"/>
        <dbReference type="EC" id="2.5.1.7"/>
    </reaction>
</comment>
<dbReference type="Pfam" id="PF00275">
    <property type="entry name" value="EPSP_synthase"/>
    <property type="match status" value="1"/>
</dbReference>
<protein>
    <recommendedName>
        <fullName evidence="12">UDP-N-acetylglucosamine 1-carboxyvinyltransferase</fullName>
        <ecNumber evidence="12">2.5.1.7</ecNumber>
    </recommendedName>
    <alternativeName>
        <fullName evidence="12">Enoylpyruvate transferase</fullName>
    </alternativeName>
    <alternativeName>
        <fullName evidence="12">UDP-N-acetylglucosamine enolpyruvyl transferase</fullName>
        <shortName evidence="12">EPT</shortName>
    </alternativeName>
</protein>
<keyword evidence="6 12" id="KW-0133">Cell shape</keyword>
<dbReference type="InterPro" id="IPR036968">
    <property type="entry name" value="Enolpyruvate_Tfrase_sf"/>
</dbReference>
<dbReference type="GO" id="GO:0071555">
    <property type="term" value="P:cell wall organization"/>
    <property type="evidence" value="ECO:0007669"/>
    <property type="project" value="UniProtKB-KW"/>
</dbReference>
<evidence type="ECO:0000256" key="4">
    <source>
        <dbReference type="ARBA" id="ARBA00022618"/>
    </source>
</evidence>
<evidence type="ECO:0000313" key="14">
    <source>
        <dbReference type="EMBL" id="GFM34593.1"/>
    </source>
</evidence>
<evidence type="ECO:0000256" key="7">
    <source>
        <dbReference type="ARBA" id="ARBA00022984"/>
    </source>
</evidence>
<dbReference type="GO" id="GO:0019277">
    <property type="term" value="P:UDP-N-acetylgalactosamine biosynthetic process"/>
    <property type="evidence" value="ECO:0007669"/>
    <property type="project" value="InterPro"/>
</dbReference>
<keyword evidence="15" id="KW-1185">Reference proteome</keyword>
<keyword evidence="9 12" id="KW-0961">Cell wall biogenesis/degradation</keyword>
<evidence type="ECO:0000256" key="2">
    <source>
        <dbReference type="ARBA" id="ARBA00004752"/>
    </source>
</evidence>
<feature type="binding site" evidence="12">
    <location>
        <position position="91"/>
    </location>
    <ligand>
        <name>UDP-N-acetyl-alpha-D-glucosamine</name>
        <dbReference type="ChEBI" id="CHEBI:57705"/>
    </ligand>
</feature>
<keyword evidence="3 12" id="KW-0963">Cytoplasm</keyword>
<dbReference type="PANTHER" id="PTHR43783:SF1">
    <property type="entry name" value="UDP-N-ACETYLGLUCOSAMINE 1-CARBOXYVINYLTRANSFERASE"/>
    <property type="match status" value="1"/>
</dbReference>
<organism evidence="14 15">
    <name type="scientific">Desulfovibrio subterraneus</name>
    <dbReference type="NCBI Taxonomy" id="2718620"/>
    <lineage>
        <taxon>Bacteria</taxon>
        <taxon>Pseudomonadati</taxon>
        <taxon>Thermodesulfobacteriota</taxon>
        <taxon>Desulfovibrionia</taxon>
        <taxon>Desulfovibrionales</taxon>
        <taxon>Desulfovibrionaceae</taxon>
        <taxon>Desulfovibrio</taxon>
    </lineage>
</organism>
<dbReference type="InterPro" id="IPR013792">
    <property type="entry name" value="RNA3'P_cycl/enolpyr_Trfase_a/b"/>
</dbReference>
<accession>A0A7J0BLH1</accession>
<keyword evidence="8 12" id="KW-0131">Cell cycle</keyword>
<sequence>MEKLVIEGGQPLKGTIRISGAKNAALPILMGSILLDEPTTFTNVPNLKDIRTTIKLLDILGCPASFENGVVRTRPCELKPEAPYDLVKTMRASVLCLGPLLARLGYAKVAYPGGCAIGARPVNLHLSALEQMGVEFDLDSGYIIGKVDTLRGAHIVFEKITVGGTENLLMAAALAEGETILENAAREPEVVDLANFLIACGAKIEGHGTSVIRIQGVPRLHGCEYPIMADRIEAGTFMVAAAITKGDLLLEHCPYEALDAVNSKLREMGVEVTKEEGGVRVRYTGTLNSVDITTQPYPGFPTDMQAQFMALMCVADGSGMVEETIFENRFMHVLELVRMGADVRLVGRTARIKGGRELNGAPVMASDLRASASLVLAGLAAQGTTHVQRIYHLDRGYERIEEKLNPVGASIVRMQEIEE</sequence>
<evidence type="ECO:0000256" key="8">
    <source>
        <dbReference type="ARBA" id="ARBA00023306"/>
    </source>
</evidence>
<feature type="binding site" evidence="12">
    <location>
        <begin position="22"/>
        <end position="23"/>
    </location>
    <ligand>
        <name>phosphoenolpyruvate</name>
        <dbReference type="ChEBI" id="CHEBI:58702"/>
    </ligand>
</feature>
<dbReference type="FunFam" id="3.65.10.10:FF:000001">
    <property type="entry name" value="UDP-N-acetylglucosamine 1-carboxyvinyltransferase"/>
    <property type="match status" value="1"/>
</dbReference>
<dbReference type="GO" id="GO:0051301">
    <property type="term" value="P:cell division"/>
    <property type="evidence" value="ECO:0007669"/>
    <property type="project" value="UniProtKB-KW"/>
</dbReference>
<dbReference type="HAMAP" id="MF_00111">
    <property type="entry name" value="MurA"/>
    <property type="match status" value="1"/>
</dbReference>
<evidence type="ECO:0000256" key="5">
    <source>
        <dbReference type="ARBA" id="ARBA00022679"/>
    </source>
</evidence>
<evidence type="ECO:0000256" key="11">
    <source>
        <dbReference type="ARBA" id="ARBA00047527"/>
    </source>
</evidence>
<dbReference type="NCBIfam" id="TIGR01072">
    <property type="entry name" value="murA"/>
    <property type="match status" value="1"/>
</dbReference>
<dbReference type="AlphaFoldDB" id="A0A7J0BLH1"/>
<evidence type="ECO:0000256" key="1">
    <source>
        <dbReference type="ARBA" id="ARBA00004496"/>
    </source>
</evidence>
<feature type="modified residue" description="2-(S-cysteinyl)pyruvic acid O-phosphothioketal" evidence="12">
    <location>
        <position position="115"/>
    </location>
</feature>
<dbReference type="PANTHER" id="PTHR43783">
    <property type="entry name" value="UDP-N-ACETYLGLUCOSAMINE 1-CARBOXYVINYLTRANSFERASE"/>
    <property type="match status" value="1"/>
</dbReference>
<evidence type="ECO:0000313" key="15">
    <source>
        <dbReference type="Proteomes" id="UP000503840"/>
    </source>
</evidence>
<dbReference type="UniPathway" id="UPA00219"/>
<feature type="active site" description="Proton donor" evidence="12">
    <location>
        <position position="115"/>
    </location>
</feature>
<comment type="function">
    <text evidence="12">Cell wall formation. Adds enolpyruvyl to UDP-N-acetylglucosamine.</text>
</comment>
<dbReference type="InterPro" id="IPR050068">
    <property type="entry name" value="MurA_subfamily"/>
</dbReference>
<comment type="pathway">
    <text evidence="2 12">Cell wall biogenesis; peptidoglycan biosynthesis.</text>
</comment>
<dbReference type="Gene3D" id="3.65.10.10">
    <property type="entry name" value="Enolpyruvate transferase domain"/>
    <property type="match status" value="2"/>
</dbReference>
<keyword evidence="5 12" id="KW-0808">Transferase</keyword>
<evidence type="ECO:0000256" key="6">
    <source>
        <dbReference type="ARBA" id="ARBA00022960"/>
    </source>
</evidence>
<comment type="subcellular location">
    <subcellularLocation>
        <location evidence="1 12">Cytoplasm</location>
    </subcellularLocation>
</comment>
<dbReference type="EC" id="2.5.1.7" evidence="12"/>
<dbReference type="GO" id="GO:0009252">
    <property type="term" value="P:peptidoglycan biosynthetic process"/>
    <property type="evidence" value="ECO:0007669"/>
    <property type="project" value="UniProtKB-UniRule"/>
</dbReference>
<dbReference type="GO" id="GO:0008760">
    <property type="term" value="F:UDP-N-acetylglucosamine 1-carboxyvinyltransferase activity"/>
    <property type="evidence" value="ECO:0007669"/>
    <property type="project" value="UniProtKB-UniRule"/>
</dbReference>
<evidence type="ECO:0000259" key="13">
    <source>
        <dbReference type="Pfam" id="PF00275"/>
    </source>
</evidence>
<dbReference type="InterPro" id="IPR005750">
    <property type="entry name" value="UDP_GlcNAc_COvinyl_MurA"/>
</dbReference>
<dbReference type="InterPro" id="IPR001986">
    <property type="entry name" value="Enolpyruvate_Tfrase_dom"/>
</dbReference>
<dbReference type="NCBIfam" id="NF006873">
    <property type="entry name" value="PRK09369.1"/>
    <property type="match status" value="1"/>
</dbReference>
<proteinExistence type="inferred from homology"/>
<dbReference type="GO" id="GO:0005737">
    <property type="term" value="C:cytoplasm"/>
    <property type="evidence" value="ECO:0007669"/>
    <property type="project" value="UniProtKB-SubCell"/>
</dbReference>
<evidence type="ECO:0000256" key="9">
    <source>
        <dbReference type="ARBA" id="ARBA00023316"/>
    </source>
</evidence>
<name>A0A7J0BLH1_9BACT</name>
<dbReference type="RefSeq" id="WP_174406272.1">
    <property type="nucleotide sequence ID" value="NZ_BLVO01000016.1"/>
</dbReference>
<keyword evidence="4 12" id="KW-0132">Cell division</keyword>
<evidence type="ECO:0000256" key="3">
    <source>
        <dbReference type="ARBA" id="ARBA00022490"/>
    </source>
</evidence>
<dbReference type="SUPFAM" id="SSF55205">
    <property type="entry name" value="EPT/RTPC-like"/>
    <property type="match status" value="1"/>
</dbReference>
<gene>
    <name evidence="12 14" type="primary">murA</name>
    <name evidence="14" type="ORF">DSM101010T_29580</name>
</gene>
<feature type="binding site" evidence="12">
    <location>
        <position position="303"/>
    </location>
    <ligand>
        <name>UDP-N-acetyl-alpha-D-glucosamine</name>
        <dbReference type="ChEBI" id="CHEBI:57705"/>
    </ligand>
</feature>
<dbReference type="GO" id="GO:0008360">
    <property type="term" value="P:regulation of cell shape"/>
    <property type="evidence" value="ECO:0007669"/>
    <property type="project" value="UniProtKB-KW"/>
</dbReference>
<evidence type="ECO:0000256" key="12">
    <source>
        <dbReference type="HAMAP-Rule" id="MF_00111"/>
    </source>
</evidence>
<comment type="similarity">
    <text evidence="10 12">Belongs to the EPSP synthase family. MurA subfamily.</text>
</comment>
<comment type="caution">
    <text evidence="12">Lacks conserved residue(s) required for the propagation of feature annotation.</text>
</comment>
<dbReference type="EMBL" id="BLVO01000016">
    <property type="protein sequence ID" value="GFM34593.1"/>
    <property type="molecule type" value="Genomic_DNA"/>
</dbReference>
<feature type="binding site" evidence="12">
    <location>
        <position position="325"/>
    </location>
    <ligand>
        <name>UDP-N-acetyl-alpha-D-glucosamine</name>
        <dbReference type="ChEBI" id="CHEBI:57705"/>
    </ligand>
</feature>
<dbReference type="CDD" id="cd01555">
    <property type="entry name" value="UdpNAET"/>
    <property type="match status" value="1"/>
</dbReference>
<reference evidence="14 15" key="1">
    <citation type="submission" date="2020-05" db="EMBL/GenBank/DDBJ databases">
        <title>Draft genome sequence of Desulfovibrio sp. strain HN2T.</title>
        <authorList>
            <person name="Ueno A."/>
            <person name="Tamazawa S."/>
            <person name="Tamamura S."/>
            <person name="Murakami T."/>
            <person name="Kiyama T."/>
            <person name="Inomata H."/>
            <person name="Amano Y."/>
            <person name="Miyakawa K."/>
            <person name="Tamaki H."/>
            <person name="Naganuma T."/>
            <person name="Kaneko K."/>
        </authorList>
    </citation>
    <scope>NUCLEOTIDE SEQUENCE [LARGE SCALE GENOMIC DNA]</scope>
    <source>
        <strain evidence="14 15">HN2</strain>
    </source>
</reference>
<feature type="domain" description="Enolpyruvate transferase" evidence="13">
    <location>
        <begin position="7"/>
        <end position="404"/>
    </location>
</feature>